<feature type="transmembrane region" description="Helical" evidence="1">
    <location>
        <begin position="129"/>
        <end position="149"/>
    </location>
</feature>
<accession>A0ABS6XMC0</accession>
<evidence type="ECO:0000313" key="2">
    <source>
        <dbReference type="EMBL" id="MBW4331345.1"/>
    </source>
</evidence>
<dbReference type="RefSeq" id="WP_219238456.1">
    <property type="nucleotide sequence ID" value="NZ_JAHWZX010000009.1"/>
</dbReference>
<protein>
    <submittedName>
        <fullName evidence="2">DUF2975 domain-containing protein</fullName>
    </submittedName>
</protein>
<feature type="transmembrane region" description="Helical" evidence="1">
    <location>
        <begin position="100"/>
        <end position="123"/>
    </location>
</feature>
<keyword evidence="1" id="KW-0812">Transmembrane</keyword>
<evidence type="ECO:0000256" key="1">
    <source>
        <dbReference type="SAM" id="Phobius"/>
    </source>
</evidence>
<keyword evidence="1" id="KW-1133">Transmembrane helix</keyword>
<dbReference type="EMBL" id="JAHWZX010000009">
    <property type="protein sequence ID" value="MBW4331345.1"/>
    <property type="molecule type" value="Genomic_DNA"/>
</dbReference>
<feature type="transmembrane region" description="Helical" evidence="1">
    <location>
        <begin position="52"/>
        <end position="79"/>
    </location>
</feature>
<name>A0ABS6XMC0_9SPHN</name>
<keyword evidence="3" id="KW-1185">Reference proteome</keyword>
<reference evidence="2 3" key="1">
    <citation type="submission" date="2021-07" db="EMBL/GenBank/DDBJ databases">
        <title>Stakelama flava sp. nov., a novel endophytic bacterium isolated from branch of Kandelia candel.</title>
        <authorList>
            <person name="Tuo L."/>
        </authorList>
    </citation>
    <scope>NUCLEOTIDE SEQUENCE [LARGE SCALE GENOMIC DNA]</scope>
    <source>
        <strain evidence="2 3">CBK3Z-3</strain>
    </source>
</reference>
<feature type="transmembrane region" description="Helical" evidence="1">
    <location>
        <begin position="12"/>
        <end position="32"/>
    </location>
</feature>
<proteinExistence type="predicted"/>
<comment type="caution">
    <text evidence="2">The sequence shown here is derived from an EMBL/GenBank/DDBJ whole genome shotgun (WGS) entry which is preliminary data.</text>
</comment>
<evidence type="ECO:0000313" key="3">
    <source>
        <dbReference type="Proteomes" id="UP001197214"/>
    </source>
</evidence>
<keyword evidence="1" id="KW-0472">Membrane</keyword>
<dbReference type="Proteomes" id="UP001197214">
    <property type="component" value="Unassembled WGS sequence"/>
</dbReference>
<organism evidence="2 3">
    <name type="scientific">Stakelama flava</name>
    <dbReference type="NCBI Taxonomy" id="2860338"/>
    <lineage>
        <taxon>Bacteria</taxon>
        <taxon>Pseudomonadati</taxon>
        <taxon>Pseudomonadota</taxon>
        <taxon>Alphaproteobacteria</taxon>
        <taxon>Sphingomonadales</taxon>
        <taxon>Sphingomonadaceae</taxon>
        <taxon>Stakelama</taxon>
    </lineage>
</organism>
<gene>
    <name evidence="2" type="ORF">KY084_10720</name>
</gene>
<sequence>MLRFTRTILTGLNYANWIFVVLFAIAAIALLANPAQVAEILRQAFGVEAGRARVICAAIAGLVVPAGFAAHLIFTRLIAILDAARAGEPFAMVNADRLRTVAWAMLAIQILDLCAGALAITLSKISDEYFGWSFGLSGWLAVLLLFVLARIFRIGAAMQEDLVGTV</sequence>